<keyword evidence="2" id="KW-0520">NAD</keyword>
<comment type="similarity">
    <text evidence="1">Belongs to the short-chain dehydrogenases/reductases (SDR) family.</text>
</comment>
<dbReference type="AlphaFoldDB" id="A0AAD1ZQH5"/>
<dbReference type="PRINTS" id="PR00080">
    <property type="entry name" value="SDRFAMILY"/>
</dbReference>
<sequence>MAHSESALPLKNLQGKVAIVTGGASGIGEATARLFAYHGVRAVVIADVQDDKGHIVAESIGAEQCSYVHCDVSDEKQVKAMVDFTVEKYGQLDIMFSNAGMPSKSEQTILDFNFSQFETLFGVNVFGTAACVKQAARAMVEKGVKGTIVCTASVVATNCKGGTNMTDYVMSKHAILGLVRAASQQLGVHGIRVNCVSPSAIATGMAAKTGLTSEGVQMAFGPFTPLKGIALTVNHIADAVLFLASNNSAFVTGHDLVVDGGLISLPHLMINEN</sequence>
<dbReference type="FunFam" id="3.40.50.720:FF:000084">
    <property type="entry name" value="Short-chain dehydrogenase reductase"/>
    <property type="match status" value="1"/>
</dbReference>
<dbReference type="InterPro" id="IPR036291">
    <property type="entry name" value="NAD(P)-bd_dom_sf"/>
</dbReference>
<organism evidence="3 4">
    <name type="scientific">Fraxinus pennsylvanica</name>
    <dbReference type="NCBI Taxonomy" id="56036"/>
    <lineage>
        <taxon>Eukaryota</taxon>
        <taxon>Viridiplantae</taxon>
        <taxon>Streptophyta</taxon>
        <taxon>Embryophyta</taxon>
        <taxon>Tracheophyta</taxon>
        <taxon>Spermatophyta</taxon>
        <taxon>Magnoliopsida</taxon>
        <taxon>eudicotyledons</taxon>
        <taxon>Gunneridae</taxon>
        <taxon>Pentapetalae</taxon>
        <taxon>asterids</taxon>
        <taxon>lamiids</taxon>
        <taxon>Lamiales</taxon>
        <taxon>Oleaceae</taxon>
        <taxon>Oleeae</taxon>
        <taxon>Fraxinus</taxon>
    </lineage>
</organism>
<dbReference type="PANTHER" id="PTHR42820">
    <property type="entry name" value="SHORT-CHAIN DEHYDROGENASE REDUCTASE"/>
    <property type="match status" value="1"/>
</dbReference>
<dbReference type="PRINTS" id="PR00081">
    <property type="entry name" value="GDHRDH"/>
</dbReference>
<gene>
    <name evidence="3" type="ORF">FPE_LOCUS21179</name>
</gene>
<dbReference type="InterPro" id="IPR020904">
    <property type="entry name" value="Sc_DH/Rdtase_CS"/>
</dbReference>
<dbReference type="Proteomes" id="UP000834106">
    <property type="component" value="Chromosome 13"/>
</dbReference>
<dbReference type="EMBL" id="OU503048">
    <property type="protein sequence ID" value="CAI9773749.1"/>
    <property type="molecule type" value="Genomic_DNA"/>
</dbReference>
<evidence type="ECO:0000256" key="1">
    <source>
        <dbReference type="ARBA" id="ARBA00006484"/>
    </source>
</evidence>
<name>A0AAD1ZQH5_9LAMI</name>
<dbReference type="GO" id="GO:0016616">
    <property type="term" value="F:oxidoreductase activity, acting on the CH-OH group of donors, NAD or NADP as acceptor"/>
    <property type="evidence" value="ECO:0007669"/>
    <property type="project" value="UniProtKB-ARBA"/>
</dbReference>
<dbReference type="SUPFAM" id="SSF51735">
    <property type="entry name" value="NAD(P)-binding Rossmann-fold domains"/>
    <property type="match status" value="1"/>
</dbReference>
<protein>
    <submittedName>
        <fullName evidence="3">Uncharacterized protein</fullName>
    </submittedName>
</protein>
<keyword evidence="4" id="KW-1185">Reference proteome</keyword>
<dbReference type="Pfam" id="PF13561">
    <property type="entry name" value="adh_short_C2"/>
    <property type="match status" value="1"/>
</dbReference>
<dbReference type="PROSITE" id="PS00061">
    <property type="entry name" value="ADH_SHORT"/>
    <property type="match status" value="1"/>
</dbReference>
<evidence type="ECO:0000313" key="3">
    <source>
        <dbReference type="EMBL" id="CAI9773749.1"/>
    </source>
</evidence>
<dbReference type="PANTHER" id="PTHR42820:SF21">
    <property type="entry name" value="SHORT-CHAIN DEHYDROGENASE REDUCTASE 3B-LIKE"/>
    <property type="match status" value="1"/>
</dbReference>
<evidence type="ECO:0000256" key="2">
    <source>
        <dbReference type="ARBA" id="ARBA00023027"/>
    </source>
</evidence>
<accession>A0AAD1ZQH5</accession>
<reference evidence="3" key="1">
    <citation type="submission" date="2023-05" db="EMBL/GenBank/DDBJ databases">
        <authorList>
            <person name="Huff M."/>
        </authorList>
    </citation>
    <scope>NUCLEOTIDE SEQUENCE</scope>
</reference>
<dbReference type="Gene3D" id="3.40.50.720">
    <property type="entry name" value="NAD(P)-binding Rossmann-like Domain"/>
    <property type="match status" value="1"/>
</dbReference>
<evidence type="ECO:0000313" key="4">
    <source>
        <dbReference type="Proteomes" id="UP000834106"/>
    </source>
</evidence>
<dbReference type="InterPro" id="IPR002347">
    <property type="entry name" value="SDR_fam"/>
</dbReference>
<proteinExistence type="inferred from homology"/>